<name>A0A9Q1C8B5_HOLLE</name>
<evidence type="ECO:0000313" key="3">
    <source>
        <dbReference type="EMBL" id="KAJ8040586.1"/>
    </source>
</evidence>
<dbReference type="InterPro" id="IPR036383">
    <property type="entry name" value="TSP1_rpt_sf"/>
</dbReference>
<dbReference type="OrthoDB" id="6273859at2759"/>
<proteinExistence type="predicted"/>
<keyword evidence="2" id="KW-1015">Disulfide bond</keyword>
<keyword evidence="4" id="KW-1185">Reference proteome</keyword>
<comment type="caution">
    <text evidence="3">The sequence shown here is derived from an EMBL/GenBank/DDBJ whole genome shotgun (WGS) entry which is preliminary data.</text>
</comment>
<organism evidence="3 4">
    <name type="scientific">Holothuria leucospilota</name>
    <name type="common">Black long sea cucumber</name>
    <name type="synonym">Mertensiothuria leucospilota</name>
    <dbReference type="NCBI Taxonomy" id="206669"/>
    <lineage>
        <taxon>Eukaryota</taxon>
        <taxon>Metazoa</taxon>
        <taxon>Echinodermata</taxon>
        <taxon>Eleutherozoa</taxon>
        <taxon>Echinozoa</taxon>
        <taxon>Holothuroidea</taxon>
        <taxon>Aspidochirotacea</taxon>
        <taxon>Aspidochirotida</taxon>
        <taxon>Holothuriidae</taxon>
        <taxon>Holothuria</taxon>
    </lineage>
</organism>
<dbReference type="InterPro" id="IPR052065">
    <property type="entry name" value="Compl_asym_regulator"/>
</dbReference>
<dbReference type="EMBL" id="JAIZAY010000006">
    <property type="protein sequence ID" value="KAJ8040586.1"/>
    <property type="molecule type" value="Genomic_DNA"/>
</dbReference>
<dbReference type="SUPFAM" id="SSF82895">
    <property type="entry name" value="TSP-1 type 1 repeat"/>
    <property type="match status" value="1"/>
</dbReference>
<dbReference type="Proteomes" id="UP001152320">
    <property type="component" value="Chromosome 6"/>
</dbReference>
<evidence type="ECO:0000313" key="4">
    <source>
        <dbReference type="Proteomes" id="UP001152320"/>
    </source>
</evidence>
<dbReference type="Gene3D" id="2.20.100.10">
    <property type="entry name" value="Thrombospondin type-1 (TSP1) repeat"/>
    <property type="match status" value="1"/>
</dbReference>
<dbReference type="PRINTS" id="PR01705">
    <property type="entry name" value="TSP1REPEAT"/>
</dbReference>
<gene>
    <name evidence="3" type="ORF">HOLleu_14913</name>
</gene>
<evidence type="ECO:0000256" key="2">
    <source>
        <dbReference type="ARBA" id="ARBA00023157"/>
    </source>
</evidence>
<dbReference type="SMART" id="SM00209">
    <property type="entry name" value="TSP1"/>
    <property type="match status" value="1"/>
</dbReference>
<protein>
    <submittedName>
        <fullName evidence="3">Ectin</fullName>
    </submittedName>
</protein>
<reference evidence="3" key="1">
    <citation type="submission" date="2021-10" db="EMBL/GenBank/DDBJ databases">
        <title>Tropical sea cucumber genome reveals ecological adaptation and Cuvierian tubules defense mechanism.</title>
        <authorList>
            <person name="Chen T."/>
        </authorList>
    </citation>
    <scope>NUCLEOTIDE SEQUENCE</scope>
    <source>
        <strain evidence="3">Nanhai2018</strain>
        <tissue evidence="3">Muscle</tissue>
    </source>
</reference>
<dbReference type="PANTHER" id="PTHR22906:SF21">
    <property type="entry name" value="SEMA DOMAIN-CONTAINING PROTEIN"/>
    <property type="match status" value="1"/>
</dbReference>
<dbReference type="Pfam" id="PF00090">
    <property type="entry name" value="TSP_1"/>
    <property type="match status" value="1"/>
</dbReference>
<dbReference type="FunFam" id="2.20.100.10:FF:000001">
    <property type="entry name" value="semaphorin-5A isoform X1"/>
    <property type="match status" value="1"/>
</dbReference>
<accession>A0A9Q1C8B5</accession>
<dbReference type="InterPro" id="IPR000884">
    <property type="entry name" value="TSP1_rpt"/>
</dbReference>
<dbReference type="AlphaFoldDB" id="A0A9Q1C8B5"/>
<dbReference type="PANTHER" id="PTHR22906">
    <property type="entry name" value="PROPERDIN"/>
    <property type="match status" value="1"/>
</dbReference>
<keyword evidence="1" id="KW-0677">Repeat</keyword>
<sequence length="119" mass="13594">MRLCNSPPALYGGLHCTGSNNMSSECYVTRCEGDGGWSEWSQWTDCSHSCEGGLEWRKRTCNNPPPNPPYGEDCRGFSNESRPCNSHICPGWCMTTVYTLPFFFELYELSIHREIRDKI</sequence>
<dbReference type="PROSITE" id="PS50092">
    <property type="entry name" value="TSP1"/>
    <property type="match status" value="1"/>
</dbReference>
<evidence type="ECO:0000256" key="1">
    <source>
        <dbReference type="ARBA" id="ARBA00022737"/>
    </source>
</evidence>